<accession>A0AC60PKF0</accession>
<gene>
    <name evidence="1" type="ORF">HPB47_002732</name>
</gene>
<dbReference type="Proteomes" id="UP000805193">
    <property type="component" value="Unassembled WGS sequence"/>
</dbReference>
<keyword evidence="2" id="KW-1185">Reference proteome</keyword>
<name>A0AC60PKF0_IXOPE</name>
<dbReference type="EMBL" id="JABSTQ010010376">
    <property type="protein sequence ID" value="KAG0421367.1"/>
    <property type="molecule type" value="Genomic_DNA"/>
</dbReference>
<sequence length="112" mass="11652">MPKQMHSGGDATERKARSEAPGSTWDSESGTVYVDAARGQDGTSAVVLVSSDGEKIISVTSVKRMESAARAEEVAIARAIACSPRATVLPDLQAACPHFAAGSIEPIAKRLI</sequence>
<proteinExistence type="predicted"/>
<comment type="caution">
    <text evidence="1">The sequence shown here is derived from an EMBL/GenBank/DDBJ whole genome shotgun (WGS) entry which is preliminary data.</text>
</comment>
<evidence type="ECO:0000313" key="2">
    <source>
        <dbReference type="Proteomes" id="UP000805193"/>
    </source>
</evidence>
<reference evidence="1 2" key="1">
    <citation type="journal article" date="2020" name="Cell">
        <title>Large-Scale Comparative Analyses of Tick Genomes Elucidate Their Genetic Diversity and Vector Capacities.</title>
        <authorList>
            <consortium name="Tick Genome and Microbiome Consortium (TIGMIC)"/>
            <person name="Jia N."/>
            <person name="Wang J."/>
            <person name="Shi W."/>
            <person name="Du L."/>
            <person name="Sun Y."/>
            <person name="Zhan W."/>
            <person name="Jiang J.F."/>
            <person name="Wang Q."/>
            <person name="Zhang B."/>
            <person name="Ji P."/>
            <person name="Bell-Sakyi L."/>
            <person name="Cui X.M."/>
            <person name="Yuan T.T."/>
            <person name="Jiang B.G."/>
            <person name="Yang W.F."/>
            <person name="Lam T.T."/>
            <person name="Chang Q.C."/>
            <person name="Ding S.J."/>
            <person name="Wang X.J."/>
            <person name="Zhu J.G."/>
            <person name="Ruan X.D."/>
            <person name="Zhao L."/>
            <person name="Wei J.T."/>
            <person name="Ye R.Z."/>
            <person name="Que T.C."/>
            <person name="Du C.H."/>
            <person name="Zhou Y.H."/>
            <person name="Cheng J.X."/>
            <person name="Dai P.F."/>
            <person name="Guo W.B."/>
            <person name="Han X.H."/>
            <person name="Huang E.J."/>
            <person name="Li L.F."/>
            <person name="Wei W."/>
            <person name="Gao Y.C."/>
            <person name="Liu J.Z."/>
            <person name="Shao H.Z."/>
            <person name="Wang X."/>
            <person name="Wang C.C."/>
            <person name="Yang T.C."/>
            <person name="Huo Q.B."/>
            <person name="Li W."/>
            <person name="Chen H.Y."/>
            <person name="Chen S.E."/>
            <person name="Zhou L.G."/>
            <person name="Ni X.B."/>
            <person name="Tian J.H."/>
            <person name="Sheng Y."/>
            <person name="Liu T."/>
            <person name="Pan Y.S."/>
            <person name="Xia L.Y."/>
            <person name="Li J."/>
            <person name="Zhao F."/>
            <person name="Cao W.C."/>
        </authorList>
    </citation>
    <scope>NUCLEOTIDE SEQUENCE [LARGE SCALE GENOMIC DNA]</scope>
    <source>
        <strain evidence="1">Iper-2018</strain>
    </source>
</reference>
<organism evidence="1 2">
    <name type="scientific">Ixodes persulcatus</name>
    <name type="common">Taiga tick</name>
    <dbReference type="NCBI Taxonomy" id="34615"/>
    <lineage>
        <taxon>Eukaryota</taxon>
        <taxon>Metazoa</taxon>
        <taxon>Ecdysozoa</taxon>
        <taxon>Arthropoda</taxon>
        <taxon>Chelicerata</taxon>
        <taxon>Arachnida</taxon>
        <taxon>Acari</taxon>
        <taxon>Parasitiformes</taxon>
        <taxon>Ixodida</taxon>
        <taxon>Ixodoidea</taxon>
        <taxon>Ixodidae</taxon>
        <taxon>Ixodinae</taxon>
        <taxon>Ixodes</taxon>
    </lineage>
</organism>
<evidence type="ECO:0000313" key="1">
    <source>
        <dbReference type="EMBL" id="KAG0421367.1"/>
    </source>
</evidence>
<protein>
    <submittedName>
        <fullName evidence="1">Uncharacterized protein</fullName>
    </submittedName>
</protein>